<comment type="caution">
    <text evidence="2">The sequence shown here is derived from an EMBL/GenBank/DDBJ whole genome shotgun (WGS) entry which is preliminary data.</text>
</comment>
<gene>
    <name evidence="2" type="ORF">PSRA_0409</name>
</gene>
<dbReference type="GO" id="GO:0016791">
    <property type="term" value="F:phosphatase activity"/>
    <property type="evidence" value="ECO:0007669"/>
    <property type="project" value="TreeGrafter"/>
</dbReference>
<name>A0A261F0P7_9BIFI</name>
<dbReference type="EMBL" id="MWWR01000003">
    <property type="protein sequence ID" value="OZG52677.1"/>
    <property type="molecule type" value="Genomic_DNA"/>
</dbReference>
<evidence type="ECO:0000256" key="1">
    <source>
        <dbReference type="SAM" id="MobiDB-lite"/>
    </source>
</evidence>
<dbReference type="SUPFAM" id="SSF56784">
    <property type="entry name" value="HAD-like"/>
    <property type="match status" value="1"/>
</dbReference>
<keyword evidence="3" id="KW-1185">Reference proteome</keyword>
<reference evidence="2 3" key="1">
    <citation type="journal article" date="2017" name="BMC Genomics">
        <title>Comparative genomic and phylogenomic analyses of the Bifidobacteriaceae family.</title>
        <authorList>
            <person name="Lugli G.A."/>
            <person name="Milani C."/>
            <person name="Turroni F."/>
            <person name="Duranti S."/>
            <person name="Mancabelli L."/>
            <person name="Mangifesta M."/>
            <person name="Ferrario C."/>
            <person name="Modesto M."/>
            <person name="Mattarelli P."/>
            <person name="Jiri K."/>
            <person name="van Sinderen D."/>
            <person name="Ventura M."/>
        </authorList>
    </citation>
    <scope>NUCLEOTIDE SEQUENCE [LARGE SCALE GENOMIC DNA]</scope>
    <source>
        <strain evidence="2 3">DSM 24742</strain>
    </source>
</reference>
<evidence type="ECO:0000313" key="3">
    <source>
        <dbReference type="Proteomes" id="UP000216725"/>
    </source>
</evidence>
<dbReference type="Proteomes" id="UP000216725">
    <property type="component" value="Unassembled WGS sequence"/>
</dbReference>
<proteinExistence type="predicted"/>
<dbReference type="InterPro" id="IPR006439">
    <property type="entry name" value="HAD-SF_hydro_IA"/>
</dbReference>
<feature type="region of interest" description="Disordered" evidence="1">
    <location>
        <begin position="1"/>
        <end position="21"/>
    </location>
</feature>
<dbReference type="InterPro" id="IPR023214">
    <property type="entry name" value="HAD_sf"/>
</dbReference>
<dbReference type="CDD" id="cd07505">
    <property type="entry name" value="HAD_BPGM-like"/>
    <property type="match status" value="1"/>
</dbReference>
<dbReference type="SFLD" id="SFLDG01129">
    <property type="entry name" value="C1.5:_HAD__Beta-PGM__Phosphata"/>
    <property type="match status" value="1"/>
</dbReference>
<dbReference type="PANTHER" id="PTHR18901:SF38">
    <property type="entry name" value="PSEUDOURIDINE-5'-PHOSPHATASE"/>
    <property type="match status" value="1"/>
</dbReference>
<dbReference type="PANTHER" id="PTHR18901">
    <property type="entry name" value="2-DEOXYGLUCOSE-6-PHOSPHATE PHOSPHATASE 2"/>
    <property type="match status" value="1"/>
</dbReference>
<dbReference type="AlphaFoldDB" id="A0A261F0P7"/>
<protein>
    <submittedName>
        <fullName evidence="2">Beta-phosphoglucomutase</fullName>
    </submittedName>
</protein>
<evidence type="ECO:0000313" key="2">
    <source>
        <dbReference type="EMBL" id="OZG52677.1"/>
    </source>
</evidence>
<dbReference type="Gene3D" id="3.40.50.1000">
    <property type="entry name" value="HAD superfamily/HAD-like"/>
    <property type="match status" value="1"/>
</dbReference>
<dbReference type="Gene3D" id="1.10.150.240">
    <property type="entry name" value="Putative phosphatase, domain 2"/>
    <property type="match status" value="1"/>
</dbReference>
<dbReference type="InterPro" id="IPR023198">
    <property type="entry name" value="PGP-like_dom2"/>
</dbReference>
<dbReference type="Pfam" id="PF00702">
    <property type="entry name" value="Hydrolase"/>
    <property type="match status" value="1"/>
</dbReference>
<organism evidence="2 3">
    <name type="scientific">Pseudoscardovia radai</name>
    <dbReference type="NCBI Taxonomy" id="987066"/>
    <lineage>
        <taxon>Bacteria</taxon>
        <taxon>Bacillati</taxon>
        <taxon>Actinomycetota</taxon>
        <taxon>Actinomycetes</taxon>
        <taxon>Bifidobacteriales</taxon>
        <taxon>Bifidobacteriaceae</taxon>
        <taxon>Pseudoscardovia</taxon>
    </lineage>
</organism>
<sequence>MDHASAPGLGSGSEAMQSGAAQPNAGAGAIFDLDGTLLDSLGVWDDVDEIFFSRRGISVPDDYQQAVSPMAFPDIARYTIDRFHLDDTPQAVMDEWNDLALDLYTTRVRLKPGARDYLAHLKATGARIGVASTLMPSLRDPTLDHLGLAGVFDAVCGIEEVGGLNKDHPDLYLRVAAEMGVEPRRCTVFEDIVIGVCTAHRIGMAAWAMLDDSSRSIWPQLKAEADGTLRDFTTAPAILA</sequence>
<dbReference type="InterPro" id="IPR036412">
    <property type="entry name" value="HAD-like_sf"/>
</dbReference>
<dbReference type="SFLD" id="SFLDS00003">
    <property type="entry name" value="Haloacid_Dehalogenase"/>
    <property type="match status" value="1"/>
</dbReference>
<dbReference type="NCBIfam" id="TIGR01509">
    <property type="entry name" value="HAD-SF-IA-v3"/>
    <property type="match status" value="1"/>
</dbReference>
<accession>A0A261F0P7</accession>